<dbReference type="AlphaFoldDB" id="A0A4S4DFB9"/>
<organism evidence="2 3">
    <name type="scientific">Camellia sinensis var. sinensis</name>
    <name type="common">China tea</name>
    <dbReference type="NCBI Taxonomy" id="542762"/>
    <lineage>
        <taxon>Eukaryota</taxon>
        <taxon>Viridiplantae</taxon>
        <taxon>Streptophyta</taxon>
        <taxon>Embryophyta</taxon>
        <taxon>Tracheophyta</taxon>
        <taxon>Spermatophyta</taxon>
        <taxon>Magnoliopsida</taxon>
        <taxon>eudicotyledons</taxon>
        <taxon>Gunneridae</taxon>
        <taxon>Pentapetalae</taxon>
        <taxon>asterids</taxon>
        <taxon>Ericales</taxon>
        <taxon>Theaceae</taxon>
        <taxon>Camellia</taxon>
    </lineage>
</organism>
<accession>A0A4S4DFB9</accession>
<reference evidence="2 3" key="1">
    <citation type="journal article" date="2018" name="Proc. Natl. Acad. Sci. U.S.A.">
        <title>Draft genome sequence of Camellia sinensis var. sinensis provides insights into the evolution of the tea genome and tea quality.</title>
        <authorList>
            <person name="Wei C."/>
            <person name="Yang H."/>
            <person name="Wang S."/>
            <person name="Zhao J."/>
            <person name="Liu C."/>
            <person name="Gao L."/>
            <person name="Xia E."/>
            <person name="Lu Y."/>
            <person name="Tai Y."/>
            <person name="She G."/>
            <person name="Sun J."/>
            <person name="Cao H."/>
            <person name="Tong W."/>
            <person name="Gao Q."/>
            <person name="Li Y."/>
            <person name="Deng W."/>
            <person name="Jiang X."/>
            <person name="Wang W."/>
            <person name="Chen Q."/>
            <person name="Zhang S."/>
            <person name="Li H."/>
            <person name="Wu J."/>
            <person name="Wang P."/>
            <person name="Li P."/>
            <person name="Shi C."/>
            <person name="Zheng F."/>
            <person name="Jian J."/>
            <person name="Huang B."/>
            <person name="Shan D."/>
            <person name="Shi M."/>
            <person name="Fang C."/>
            <person name="Yue Y."/>
            <person name="Li F."/>
            <person name="Li D."/>
            <person name="Wei S."/>
            <person name="Han B."/>
            <person name="Jiang C."/>
            <person name="Yin Y."/>
            <person name="Xia T."/>
            <person name="Zhang Z."/>
            <person name="Bennetzen J.L."/>
            <person name="Zhao S."/>
            <person name="Wan X."/>
        </authorList>
    </citation>
    <scope>NUCLEOTIDE SEQUENCE [LARGE SCALE GENOMIC DNA]</scope>
    <source>
        <strain evidence="3">cv. Shuchazao</strain>
        <tissue evidence="2">Leaf</tissue>
    </source>
</reference>
<proteinExistence type="predicted"/>
<protein>
    <submittedName>
        <fullName evidence="2">Uncharacterized protein</fullName>
    </submittedName>
</protein>
<dbReference type="Proteomes" id="UP000306102">
    <property type="component" value="Unassembled WGS sequence"/>
</dbReference>
<dbReference type="EMBL" id="SDRB02011670">
    <property type="protein sequence ID" value="THG00466.1"/>
    <property type="molecule type" value="Genomic_DNA"/>
</dbReference>
<evidence type="ECO:0000313" key="3">
    <source>
        <dbReference type="Proteomes" id="UP000306102"/>
    </source>
</evidence>
<sequence>MLENDLDVLDMFYMQNVSRTINYYVDVVHSIGFEGGEVNDSGEDVVEIDHLVEDSDGNVEGDNEYHMDDFVGFSDEKKDWNENMDAKSESNSTSSEDVLSEDDGALSDYQSGDDAMVYDSGVEQVLEAEAWVHLREEADLLVDEWVLHLRDEATLHLREWALHLGEAEAKLHLEEVFQLR</sequence>
<evidence type="ECO:0000313" key="2">
    <source>
        <dbReference type="EMBL" id="THG00466.1"/>
    </source>
</evidence>
<evidence type="ECO:0000256" key="1">
    <source>
        <dbReference type="SAM" id="MobiDB-lite"/>
    </source>
</evidence>
<comment type="caution">
    <text evidence="2">The sequence shown here is derived from an EMBL/GenBank/DDBJ whole genome shotgun (WGS) entry which is preliminary data.</text>
</comment>
<name>A0A4S4DFB9_CAMSN</name>
<feature type="region of interest" description="Disordered" evidence="1">
    <location>
        <begin position="83"/>
        <end position="106"/>
    </location>
</feature>
<keyword evidence="3" id="KW-1185">Reference proteome</keyword>
<gene>
    <name evidence="2" type="ORF">TEA_002892</name>
</gene>